<accession>A0A1I4F5H6</accession>
<organism evidence="2 3">
    <name type="scientific">Methylobacterium pseudosasicola</name>
    <dbReference type="NCBI Taxonomy" id="582667"/>
    <lineage>
        <taxon>Bacteria</taxon>
        <taxon>Pseudomonadati</taxon>
        <taxon>Pseudomonadota</taxon>
        <taxon>Alphaproteobacteria</taxon>
        <taxon>Hyphomicrobiales</taxon>
        <taxon>Methylobacteriaceae</taxon>
        <taxon>Methylobacterium</taxon>
    </lineage>
</organism>
<dbReference type="Pfam" id="PF21814">
    <property type="entry name" value="DUF6883"/>
    <property type="match status" value="1"/>
</dbReference>
<evidence type="ECO:0000259" key="1">
    <source>
        <dbReference type="Pfam" id="PF21814"/>
    </source>
</evidence>
<keyword evidence="3" id="KW-1185">Reference proteome</keyword>
<proteinExistence type="predicted"/>
<gene>
    <name evidence="2" type="ORF">SAMN05192568_100173</name>
</gene>
<dbReference type="EMBL" id="FOTK01000001">
    <property type="protein sequence ID" value="SFL12540.1"/>
    <property type="molecule type" value="Genomic_DNA"/>
</dbReference>
<protein>
    <submittedName>
        <fullName evidence="2">Filamentous hemagglutinin</fullName>
    </submittedName>
</protein>
<dbReference type="Proteomes" id="UP000199048">
    <property type="component" value="Unassembled WGS sequence"/>
</dbReference>
<dbReference type="OrthoDB" id="33315at2"/>
<evidence type="ECO:0000313" key="2">
    <source>
        <dbReference type="EMBL" id="SFL12540.1"/>
    </source>
</evidence>
<evidence type="ECO:0000313" key="3">
    <source>
        <dbReference type="Proteomes" id="UP000199048"/>
    </source>
</evidence>
<feature type="domain" description="DUF6883" evidence="1">
    <location>
        <begin position="9"/>
        <end position="109"/>
    </location>
</feature>
<dbReference type="AlphaFoldDB" id="A0A1I4F5H6"/>
<dbReference type="RefSeq" id="WP_092036116.1">
    <property type="nucleotide sequence ID" value="NZ_FOTK01000001.1"/>
</dbReference>
<name>A0A1I4F5H6_9HYPH</name>
<sequence>MTAAVPPRTVPPAKLTDYLLRPDHPVGGSKAAFFQAFGFSLGHPEVITAAFIAHPDHNPVADTEHSRWGVKYTVRCRVRTPDGRDPCILTVWIVPPGETVARLVTAYPDEER</sequence>
<dbReference type="InterPro" id="IPR049250">
    <property type="entry name" value="DUF6883"/>
</dbReference>
<reference evidence="3" key="1">
    <citation type="submission" date="2016-10" db="EMBL/GenBank/DDBJ databases">
        <authorList>
            <person name="Varghese N."/>
            <person name="Submissions S."/>
        </authorList>
    </citation>
    <scope>NUCLEOTIDE SEQUENCE [LARGE SCALE GENOMIC DNA]</scope>
    <source>
        <strain evidence="3">BL36</strain>
    </source>
</reference>
<dbReference type="STRING" id="582667.SAMN05192568_100173"/>